<evidence type="ECO:0000259" key="4">
    <source>
        <dbReference type="Pfam" id="PF03205"/>
    </source>
</evidence>
<dbReference type="NCBIfam" id="TIGR00176">
    <property type="entry name" value="mobB"/>
    <property type="match status" value="1"/>
</dbReference>
<dbReference type="AlphaFoldDB" id="A0A369LN54"/>
<keyword evidence="2" id="KW-0501">Molybdenum cofactor biosynthesis</keyword>
<dbReference type="Gene3D" id="3.40.50.300">
    <property type="entry name" value="P-loop containing nucleotide triphosphate hydrolases"/>
    <property type="match status" value="1"/>
</dbReference>
<evidence type="ECO:0000313" key="6">
    <source>
        <dbReference type="EMBL" id="RDB60562.1"/>
    </source>
</evidence>
<comment type="caution">
    <text evidence="6">The sequence shown here is derived from an EMBL/GenBank/DDBJ whole genome shotgun (WGS) entry which is preliminary data.</text>
</comment>
<evidence type="ECO:0000256" key="2">
    <source>
        <dbReference type="ARBA" id="ARBA00023150"/>
    </source>
</evidence>
<sequence>MNKVSLGAASGESSEERAKRDGRIHRPSPAVAFVGRHNSGKTTLLVRVIAELVSRGFDIGSIKHHGHCDFDIDVPGKDSYRHREAGSRDVVVVSPTRMARITELDHEIECDDIVSSMPDHDLVIVEGFRQSGLDVVEVLRSGNDRDLPAAEEYCEIGTVRGVTPVAVVSNMESVHAAAKRRGVPAFSLEDIGGIADFLQAVYVRPKLTVAIQAGGESRRMGQSKATVPFLGEPLLTRIVERVACAADELVVTTNEASRLGFLGDLDIPCPLKLVPDSFEKRGSLQGLATAFGAASHSLVAVIACDMVFASPQLAIAEAAVAHSERVDAVVPCNKFGYEPFHAVYRTDSCLEATNEALSRGCVRAKDFFDLVNLRPFMSAEVTEAVPERGCFINVNTPEELAHIEATIMAEGDR</sequence>
<dbReference type="CDD" id="cd03116">
    <property type="entry name" value="MobB"/>
    <property type="match status" value="1"/>
</dbReference>
<organism evidence="6 7">
    <name type="scientific">Slackia isoflavoniconvertens</name>
    <dbReference type="NCBI Taxonomy" id="572010"/>
    <lineage>
        <taxon>Bacteria</taxon>
        <taxon>Bacillati</taxon>
        <taxon>Actinomycetota</taxon>
        <taxon>Coriobacteriia</taxon>
        <taxon>Eggerthellales</taxon>
        <taxon>Eggerthellaceae</taxon>
        <taxon>Slackia</taxon>
    </lineage>
</organism>
<feature type="domain" description="Molybdopterin-guanine dinucleotide biosynthesis protein B (MobB)" evidence="4">
    <location>
        <begin position="31"/>
        <end position="149"/>
    </location>
</feature>
<evidence type="ECO:0000259" key="5">
    <source>
        <dbReference type="Pfam" id="PF12804"/>
    </source>
</evidence>
<protein>
    <submittedName>
        <fullName evidence="6">Molybdopterin-guanine dinucleotide biosynthesis protein B</fullName>
    </submittedName>
</protein>
<dbReference type="SUPFAM" id="SSF53448">
    <property type="entry name" value="Nucleotide-diphospho-sugar transferases"/>
    <property type="match status" value="1"/>
</dbReference>
<keyword evidence="1" id="KW-0547">Nucleotide-binding</keyword>
<keyword evidence="1" id="KW-0342">GTP-binding</keyword>
<dbReference type="RefSeq" id="WP_114614746.1">
    <property type="nucleotide sequence ID" value="NZ_PPTO01000002.1"/>
</dbReference>
<gene>
    <name evidence="6" type="primary">mobB</name>
    <name evidence="6" type="ORF">C1881_01325</name>
</gene>
<evidence type="ECO:0000313" key="7">
    <source>
        <dbReference type="Proteomes" id="UP000253975"/>
    </source>
</evidence>
<dbReference type="InterPro" id="IPR025877">
    <property type="entry name" value="MobA-like_NTP_Trfase"/>
</dbReference>
<dbReference type="InterPro" id="IPR013482">
    <property type="entry name" value="Molybde_CF_guanTrfase"/>
</dbReference>
<reference evidence="6 7" key="1">
    <citation type="journal article" date="2018" name="Elife">
        <title>Discovery and characterization of a prevalent human gut bacterial enzyme sufficient for the inactivation of a family of plant toxins.</title>
        <authorList>
            <person name="Koppel N."/>
            <person name="Bisanz J.E."/>
            <person name="Pandelia M.E."/>
            <person name="Turnbaugh P.J."/>
            <person name="Balskus E.P."/>
        </authorList>
    </citation>
    <scope>NUCLEOTIDE SEQUENCE [LARGE SCALE GENOMIC DNA]</scope>
    <source>
        <strain evidence="6 7">OB21 GAM31</strain>
    </source>
</reference>
<dbReference type="PANTHER" id="PTHR40072:SF1">
    <property type="entry name" value="MOLYBDOPTERIN-GUANINE DINUCLEOTIDE BIOSYNTHESIS ADAPTER PROTEIN"/>
    <property type="match status" value="1"/>
</dbReference>
<dbReference type="GO" id="GO:0005525">
    <property type="term" value="F:GTP binding"/>
    <property type="evidence" value="ECO:0007669"/>
    <property type="project" value="UniProtKB-KW"/>
</dbReference>
<evidence type="ECO:0000256" key="1">
    <source>
        <dbReference type="ARBA" id="ARBA00023134"/>
    </source>
</evidence>
<feature type="domain" description="MobA-like NTP transferase" evidence="5">
    <location>
        <begin position="210"/>
        <end position="358"/>
    </location>
</feature>
<name>A0A369LN54_9ACTN</name>
<dbReference type="InterPro" id="IPR004435">
    <property type="entry name" value="MobB_dom"/>
</dbReference>
<dbReference type="InterPro" id="IPR027417">
    <property type="entry name" value="P-loop_NTPase"/>
</dbReference>
<dbReference type="CDD" id="cd02503">
    <property type="entry name" value="MobA"/>
    <property type="match status" value="1"/>
</dbReference>
<proteinExistence type="predicted"/>
<dbReference type="GO" id="GO:0006777">
    <property type="term" value="P:Mo-molybdopterin cofactor biosynthetic process"/>
    <property type="evidence" value="ECO:0007669"/>
    <property type="project" value="UniProtKB-KW"/>
</dbReference>
<dbReference type="GO" id="GO:0016779">
    <property type="term" value="F:nucleotidyltransferase activity"/>
    <property type="evidence" value="ECO:0007669"/>
    <property type="project" value="UniProtKB-ARBA"/>
</dbReference>
<dbReference type="Gene3D" id="3.90.550.10">
    <property type="entry name" value="Spore Coat Polysaccharide Biosynthesis Protein SpsA, Chain A"/>
    <property type="match status" value="1"/>
</dbReference>
<dbReference type="PANTHER" id="PTHR40072">
    <property type="entry name" value="MOLYBDOPTERIN-GUANINE DINUCLEOTIDE BIOSYNTHESIS ADAPTER PROTEIN-RELATED"/>
    <property type="match status" value="1"/>
</dbReference>
<accession>A0A369LN54</accession>
<dbReference type="InterPro" id="IPR029044">
    <property type="entry name" value="Nucleotide-diphossugar_trans"/>
</dbReference>
<dbReference type="SUPFAM" id="SSF52540">
    <property type="entry name" value="P-loop containing nucleoside triphosphate hydrolases"/>
    <property type="match status" value="1"/>
</dbReference>
<dbReference type="EMBL" id="PPTO01000002">
    <property type="protein sequence ID" value="RDB60562.1"/>
    <property type="molecule type" value="Genomic_DNA"/>
</dbReference>
<dbReference type="Pfam" id="PF03205">
    <property type="entry name" value="MobB"/>
    <property type="match status" value="1"/>
</dbReference>
<evidence type="ECO:0000256" key="3">
    <source>
        <dbReference type="SAM" id="MobiDB-lite"/>
    </source>
</evidence>
<feature type="region of interest" description="Disordered" evidence="3">
    <location>
        <begin position="1"/>
        <end position="24"/>
    </location>
</feature>
<dbReference type="Proteomes" id="UP000253975">
    <property type="component" value="Unassembled WGS sequence"/>
</dbReference>
<dbReference type="InterPro" id="IPR052539">
    <property type="entry name" value="MGD_biosynthesis_adapter"/>
</dbReference>
<dbReference type="Pfam" id="PF12804">
    <property type="entry name" value="NTP_transf_3"/>
    <property type="match status" value="1"/>
</dbReference>